<feature type="region of interest" description="Disordered" evidence="1">
    <location>
        <begin position="1"/>
        <end position="29"/>
    </location>
</feature>
<dbReference type="AlphaFoldDB" id="A0A2S6GR27"/>
<dbReference type="Gene3D" id="2.60.120.260">
    <property type="entry name" value="Galactose-binding domain-like"/>
    <property type="match status" value="1"/>
</dbReference>
<feature type="compositionally biased region" description="Basic and acidic residues" evidence="1">
    <location>
        <begin position="1"/>
        <end position="13"/>
    </location>
</feature>
<reference evidence="2 3" key="1">
    <citation type="submission" date="2018-02" db="EMBL/GenBank/DDBJ databases">
        <title>Genomic Encyclopedia of Archaeal and Bacterial Type Strains, Phase II (KMG-II): from individual species to whole genera.</title>
        <authorList>
            <person name="Goeker M."/>
        </authorList>
    </citation>
    <scope>NUCLEOTIDE SEQUENCE [LARGE SCALE GENOMIC DNA]</scope>
    <source>
        <strain evidence="2 3">YU 961-1</strain>
    </source>
</reference>
<dbReference type="Proteomes" id="UP000239203">
    <property type="component" value="Unassembled WGS sequence"/>
</dbReference>
<dbReference type="SUPFAM" id="SSF49785">
    <property type="entry name" value="Galactose-binding domain-like"/>
    <property type="match status" value="1"/>
</dbReference>
<dbReference type="NCBIfam" id="NF047619">
    <property type="entry name" value="NADase_discoid"/>
    <property type="match status" value="1"/>
</dbReference>
<sequence>MPGQRESAERVEAARGLVADIDPVEGQPGEVLPQESVQAVPKVRRRASTRRLDPGDLICGDCGEGNVATRKFCSRCGCSLADAEVVKQSWWRRFVPRRGARSRKSGERPKNLRGKSKVGEGVAAAFRVVRRVVSVLLIVASAAYGLSADFRGWVNARAVALRKQFEELVLPQYAPVAPVAITTTSELPGHPGGAALDGFSNTYWAAAKDGPEPTLVLRFDRTVTLAKAIVRPGARDSFQSTHRPQRLHLVFSTGKTADLELKDNPEPQELEIADAEGVTSVEVHVTGLFQSVKGTEVALSEIEFFEEK</sequence>
<evidence type="ECO:0000256" key="1">
    <source>
        <dbReference type="SAM" id="MobiDB-lite"/>
    </source>
</evidence>
<comment type="caution">
    <text evidence="2">The sequence shown here is derived from an EMBL/GenBank/DDBJ whole genome shotgun (WGS) entry which is preliminary data.</text>
</comment>
<organism evidence="2 3">
    <name type="scientific">Actinokineospora auranticolor</name>
    <dbReference type="NCBI Taxonomy" id="155976"/>
    <lineage>
        <taxon>Bacteria</taxon>
        <taxon>Bacillati</taxon>
        <taxon>Actinomycetota</taxon>
        <taxon>Actinomycetes</taxon>
        <taxon>Pseudonocardiales</taxon>
        <taxon>Pseudonocardiaceae</taxon>
        <taxon>Actinokineospora</taxon>
    </lineage>
</organism>
<accession>A0A2S6GR27</accession>
<evidence type="ECO:0008006" key="4">
    <source>
        <dbReference type="Google" id="ProtNLM"/>
    </source>
</evidence>
<proteinExistence type="predicted"/>
<evidence type="ECO:0000313" key="2">
    <source>
        <dbReference type="EMBL" id="PPK67660.1"/>
    </source>
</evidence>
<gene>
    <name evidence="2" type="ORF">CLV40_107326</name>
</gene>
<protein>
    <recommendedName>
        <fullName evidence="4">F5/8 type C domain-containing protein</fullName>
    </recommendedName>
</protein>
<keyword evidence="3" id="KW-1185">Reference proteome</keyword>
<name>A0A2S6GR27_9PSEU</name>
<dbReference type="InterPro" id="IPR008979">
    <property type="entry name" value="Galactose-bd-like_sf"/>
</dbReference>
<dbReference type="InterPro" id="IPR057561">
    <property type="entry name" value="NADase_transloc"/>
</dbReference>
<evidence type="ECO:0000313" key="3">
    <source>
        <dbReference type="Proteomes" id="UP000239203"/>
    </source>
</evidence>
<dbReference type="EMBL" id="PTIX01000007">
    <property type="protein sequence ID" value="PPK67660.1"/>
    <property type="molecule type" value="Genomic_DNA"/>
</dbReference>